<feature type="non-terminal residue" evidence="1">
    <location>
        <position position="86"/>
    </location>
</feature>
<dbReference type="AlphaFoldDB" id="A0AAW7XBX2"/>
<dbReference type="Proteomes" id="UP001169760">
    <property type="component" value="Unassembled WGS sequence"/>
</dbReference>
<reference evidence="1" key="1">
    <citation type="submission" date="2023-07" db="EMBL/GenBank/DDBJ databases">
        <title>Genome content predicts the carbon catabolic preferences of heterotrophic bacteria.</title>
        <authorList>
            <person name="Gralka M."/>
        </authorList>
    </citation>
    <scope>NUCLEOTIDE SEQUENCE</scope>
    <source>
        <strain evidence="1">I3M17_2</strain>
    </source>
</reference>
<accession>A0AAW7XBX2</accession>
<name>A0AAW7XBX2_9GAMM</name>
<sequence length="86" mass="9634">AIVDPQKIYFEFTSDSEIFISSIGMDQTTFEQRIDIYKLNDTGALIGETNYIIPYSPFGGIVNLINIDITIDNANLVSRSFYSNNG</sequence>
<evidence type="ECO:0000313" key="2">
    <source>
        <dbReference type="Proteomes" id="UP001169760"/>
    </source>
</evidence>
<protein>
    <submittedName>
        <fullName evidence="1">Uncharacterized protein</fullName>
    </submittedName>
</protein>
<feature type="non-terminal residue" evidence="1">
    <location>
        <position position="1"/>
    </location>
</feature>
<comment type="caution">
    <text evidence="1">The sequence shown here is derived from an EMBL/GenBank/DDBJ whole genome shotgun (WGS) entry which is preliminary data.</text>
</comment>
<evidence type="ECO:0000313" key="1">
    <source>
        <dbReference type="EMBL" id="MDO6425162.1"/>
    </source>
</evidence>
<proteinExistence type="predicted"/>
<gene>
    <name evidence="1" type="ORF">Q4521_21975</name>
</gene>
<dbReference type="EMBL" id="JAUOPB010000347">
    <property type="protein sequence ID" value="MDO6425162.1"/>
    <property type="molecule type" value="Genomic_DNA"/>
</dbReference>
<organism evidence="1 2">
    <name type="scientific">Saccharophagus degradans</name>
    <dbReference type="NCBI Taxonomy" id="86304"/>
    <lineage>
        <taxon>Bacteria</taxon>
        <taxon>Pseudomonadati</taxon>
        <taxon>Pseudomonadota</taxon>
        <taxon>Gammaproteobacteria</taxon>
        <taxon>Cellvibrionales</taxon>
        <taxon>Cellvibrionaceae</taxon>
        <taxon>Saccharophagus</taxon>
    </lineage>
</organism>